<accession>A0A364VCU0</accession>
<proteinExistence type="predicted"/>
<dbReference type="AlphaFoldDB" id="A0A364VCU0"/>
<comment type="caution">
    <text evidence="1">The sequence shown here is derived from an EMBL/GenBank/DDBJ whole genome shotgun (WGS) entry which is preliminary data.</text>
</comment>
<dbReference type="Gene3D" id="3.40.50.1820">
    <property type="entry name" value="alpha/beta hydrolase"/>
    <property type="match status" value="1"/>
</dbReference>
<dbReference type="EMBL" id="PHQP01000014">
    <property type="protein sequence ID" value="RAV34463.1"/>
    <property type="molecule type" value="Genomic_DNA"/>
</dbReference>
<name>A0A364VCU0_9CORY</name>
<gene>
    <name evidence="1" type="ORF">CWC39_03030</name>
</gene>
<dbReference type="GO" id="GO:0016787">
    <property type="term" value="F:hydrolase activity"/>
    <property type="evidence" value="ECO:0007669"/>
    <property type="project" value="UniProtKB-KW"/>
</dbReference>
<protein>
    <submittedName>
        <fullName evidence="1">Alpha/beta hydrolase</fullName>
    </submittedName>
</protein>
<dbReference type="SUPFAM" id="SSF53474">
    <property type="entry name" value="alpha/beta-Hydrolases"/>
    <property type="match status" value="1"/>
</dbReference>
<organism evidence="1 2">
    <name type="scientific">Corynebacterium heidelbergense</name>
    <dbReference type="NCBI Taxonomy" id="2055947"/>
    <lineage>
        <taxon>Bacteria</taxon>
        <taxon>Bacillati</taxon>
        <taxon>Actinomycetota</taxon>
        <taxon>Actinomycetes</taxon>
        <taxon>Mycobacteriales</taxon>
        <taxon>Corynebacteriaceae</taxon>
        <taxon>Corynebacterium</taxon>
    </lineage>
</organism>
<dbReference type="InterPro" id="IPR010662">
    <property type="entry name" value="RBBP9/YdeN"/>
</dbReference>
<dbReference type="InterPro" id="IPR029058">
    <property type="entry name" value="AB_hydrolase_fold"/>
</dbReference>
<dbReference type="Pfam" id="PF06821">
    <property type="entry name" value="Ser_hydrolase"/>
    <property type="match status" value="1"/>
</dbReference>
<evidence type="ECO:0000313" key="2">
    <source>
        <dbReference type="Proteomes" id="UP000251047"/>
    </source>
</evidence>
<reference evidence="1 2" key="1">
    <citation type="journal article" date="2018" name="Syst. Appl. Microbiol.">
        <title>Corynebacterium heidelbergense sp. nov., isolated from the preen glands of Egyptian geese (Alopochen aegyptiacus).</title>
        <authorList>
            <person name="Braun M.S."/>
            <person name="Wang E."/>
            <person name="Zimmermann S."/>
            <person name="Wink M."/>
        </authorList>
    </citation>
    <scope>NUCLEOTIDE SEQUENCE [LARGE SCALE GENOMIC DNA]</scope>
    <source>
        <strain evidence="1 2">DSM 104638</strain>
    </source>
</reference>
<dbReference type="RefSeq" id="WP_112769044.1">
    <property type="nucleotide sequence ID" value="NZ_CP063191.1"/>
</dbReference>
<dbReference type="Proteomes" id="UP000251047">
    <property type="component" value="Unassembled WGS sequence"/>
</dbReference>
<sequence>MTTILISPGYTNSGPDHWQTLLEGKFTHTLRVQQKSWDLVERQSWIEGIQAAVDRIPAQDDILMVGHSCGAVAVAQWACEMPIERRVKALILVAPADVEAQRALPAISPQAPLPSTPIPYSSLLVTSDDDPFLTSERARQFARQWQVSPHHHFESGGHFATNDGFGQWPWIDEIIGQFAEY</sequence>
<evidence type="ECO:0000313" key="1">
    <source>
        <dbReference type="EMBL" id="RAV34463.1"/>
    </source>
</evidence>
<dbReference type="OrthoDB" id="9804993at2"/>
<keyword evidence="1" id="KW-0378">Hydrolase</keyword>